<feature type="transmembrane region" description="Helical" evidence="5">
    <location>
        <begin position="282"/>
        <end position="299"/>
    </location>
</feature>
<dbReference type="SUPFAM" id="SSF103481">
    <property type="entry name" value="Multidrug resistance efflux transporter EmrE"/>
    <property type="match status" value="2"/>
</dbReference>
<name>C5T2C5_ACIDE</name>
<protein>
    <recommendedName>
        <fullName evidence="6">EamA domain-containing protein</fullName>
    </recommendedName>
</protein>
<feature type="transmembrane region" description="Helical" evidence="5">
    <location>
        <begin position="224"/>
        <end position="245"/>
    </location>
</feature>
<evidence type="ECO:0000313" key="8">
    <source>
        <dbReference type="Proteomes" id="UP000003856"/>
    </source>
</evidence>
<comment type="caution">
    <text evidence="7">The sequence shown here is derived from an EMBL/GenBank/DDBJ whole genome shotgun (WGS) entry which is preliminary data.</text>
</comment>
<dbReference type="Pfam" id="PF00892">
    <property type="entry name" value="EamA"/>
    <property type="match status" value="2"/>
</dbReference>
<keyword evidence="3 5" id="KW-1133">Transmembrane helix</keyword>
<accession>C5T2C5</accession>
<dbReference type="PANTHER" id="PTHR32322:SF9">
    <property type="entry name" value="AMINO-ACID METABOLITE EFFLUX PUMP-RELATED"/>
    <property type="match status" value="1"/>
</dbReference>
<organism evidence="7 8">
    <name type="scientific">Acidovorax delafieldii 2AN</name>
    <dbReference type="NCBI Taxonomy" id="573060"/>
    <lineage>
        <taxon>Bacteria</taxon>
        <taxon>Pseudomonadati</taxon>
        <taxon>Pseudomonadota</taxon>
        <taxon>Betaproteobacteria</taxon>
        <taxon>Burkholderiales</taxon>
        <taxon>Comamonadaceae</taxon>
        <taxon>Acidovorax</taxon>
    </lineage>
</organism>
<keyword evidence="2 5" id="KW-0812">Transmembrane</keyword>
<sequence length="302" mass="30586">MKNSKAALAWGGVLLAGSLWGGGALVAQQLLDAGMAPASLALARFALGLPLLLLGALWSGRSAAQAQDRGAWPRLPWRVKGLMAGTGAAMALSVGCWFVAITHVGAALATVISICCAPVLVTAVSLLRGYERATVPLLTGLAAALMGSALVVAPVGGQDLAVGQWRGVMWSLGSAAAYTLVVLGNARMPQAVSPLAASAWGMAAATLCTAAVACYQGVTWPRGAWQWAGAGYTGVVTTAIAYVIFAWSARRLGPTAVVTATLVEPLVAIVLAVALLGESMGMRQLVGAGLLCASIVGLSRQR</sequence>
<dbReference type="Proteomes" id="UP000003856">
    <property type="component" value="Unassembled WGS sequence"/>
</dbReference>
<evidence type="ECO:0000313" key="7">
    <source>
        <dbReference type="EMBL" id="EER61392.1"/>
    </source>
</evidence>
<keyword evidence="4 5" id="KW-0472">Membrane</keyword>
<dbReference type="PANTHER" id="PTHR32322">
    <property type="entry name" value="INNER MEMBRANE TRANSPORTER"/>
    <property type="match status" value="1"/>
</dbReference>
<evidence type="ECO:0000256" key="1">
    <source>
        <dbReference type="ARBA" id="ARBA00004141"/>
    </source>
</evidence>
<gene>
    <name evidence="7" type="ORF">AcdelDRAFT_1055</name>
</gene>
<evidence type="ECO:0000256" key="5">
    <source>
        <dbReference type="SAM" id="Phobius"/>
    </source>
</evidence>
<dbReference type="OrthoDB" id="8724050at2"/>
<dbReference type="InterPro" id="IPR037185">
    <property type="entry name" value="EmrE-like"/>
</dbReference>
<proteinExistence type="predicted"/>
<feature type="transmembrane region" description="Helical" evidence="5">
    <location>
        <begin position="167"/>
        <end position="186"/>
    </location>
</feature>
<feature type="transmembrane region" description="Helical" evidence="5">
    <location>
        <begin position="134"/>
        <end position="155"/>
    </location>
</feature>
<evidence type="ECO:0000256" key="3">
    <source>
        <dbReference type="ARBA" id="ARBA00022989"/>
    </source>
</evidence>
<evidence type="ECO:0000256" key="4">
    <source>
        <dbReference type="ARBA" id="ARBA00023136"/>
    </source>
</evidence>
<feature type="transmembrane region" description="Helical" evidence="5">
    <location>
        <begin position="257"/>
        <end position="276"/>
    </location>
</feature>
<dbReference type="GO" id="GO:0016020">
    <property type="term" value="C:membrane"/>
    <property type="evidence" value="ECO:0007669"/>
    <property type="project" value="UniProtKB-SubCell"/>
</dbReference>
<feature type="transmembrane region" description="Helical" evidence="5">
    <location>
        <begin position="81"/>
        <end position="100"/>
    </location>
</feature>
<feature type="transmembrane region" description="Helical" evidence="5">
    <location>
        <begin position="40"/>
        <end position="60"/>
    </location>
</feature>
<evidence type="ECO:0000259" key="6">
    <source>
        <dbReference type="Pfam" id="PF00892"/>
    </source>
</evidence>
<dbReference type="InterPro" id="IPR050638">
    <property type="entry name" value="AA-Vitamin_Transporters"/>
</dbReference>
<dbReference type="InterPro" id="IPR000620">
    <property type="entry name" value="EamA_dom"/>
</dbReference>
<evidence type="ECO:0000256" key="2">
    <source>
        <dbReference type="ARBA" id="ARBA00022692"/>
    </source>
</evidence>
<dbReference type="AlphaFoldDB" id="C5T2C5"/>
<reference evidence="7 8" key="1">
    <citation type="submission" date="2009-05" db="EMBL/GenBank/DDBJ databases">
        <title>The draft genome of Acidovorax delafieldii 2AN.</title>
        <authorList>
            <consortium name="US DOE Joint Genome Institute (JGI-PGF)"/>
            <person name="Lucas S."/>
            <person name="Copeland A."/>
            <person name="Lapidus A."/>
            <person name="Glavina del Rio T."/>
            <person name="Tice H."/>
            <person name="Bruce D."/>
            <person name="Goodwin L."/>
            <person name="Pitluck S."/>
            <person name="Larimer F."/>
            <person name="Land M.L."/>
            <person name="Hauser L."/>
            <person name="Shelobolina E.S."/>
            <person name="Picardal F."/>
            <person name="Roden E."/>
            <person name="Emerson D."/>
        </authorList>
    </citation>
    <scope>NUCLEOTIDE SEQUENCE [LARGE SCALE GENOMIC DNA]</scope>
    <source>
        <strain evidence="7 8">2AN</strain>
    </source>
</reference>
<dbReference type="EMBL" id="ACQT01000018">
    <property type="protein sequence ID" value="EER61392.1"/>
    <property type="molecule type" value="Genomic_DNA"/>
</dbReference>
<feature type="transmembrane region" description="Helical" evidence="5">
    <location>
        <begin position="198"/>
        <end position="218"/>
    </location>
</feature>
<feature type="transmembrane region" description="Helical" evidence="5">
    <location>
        <begin position="106"/>
        <end position="127"/>
    </location>
</feature>
<feature type="domain" description="EamA" evidence="6">
    <location>
        <begin position="13"/>
        <end position="152"/>
    </location>
</feature>
<dbReference type="PATRIC" id="fig|573060.9.peg.4147"/>
<feature type="domain" description="EamA" evidence="6">
    <location>
        <begin position="166"/>
        <end position="299"/>
    </location>
</feature>
<dbReference type="RefSeq" id="WP_005794122.1">
    <property type="nucleotide sequence ID" value="NZ_ACQT01000018.1"/>
</dbReference>
<keyword evidence="8" id="KW-1185">Reference proteome</keyword>
<comment type="subcellular location">
    <subcellularLocation>
        <location evidence="1">Membrane</location>
        <topology evidence="1">Multi-pass membrane protein</topology>
    </subcellularLocation>
</comment>